<organism evidence="16 17">
    <name type="scientific">Tuber borchii</name>
    <name type="common">White truffle</name>
    <dbReference type="NCBI Taxonomy" id="42251"/>
    <lineage>
        <taxon>Eukaryota</taxon>
        <taxon>Fungi</taxon>
        <taxon>Dikarya</taxon>
        <taxon>Ascomycota</taxon>
        <taxon>Pezizomycotina</taxon>
        <taxon>Pezizomycetes</taxon>
        <taxon>Pezizales</taxon>
        <taxon>Tuberaceae</taxon>
        <taxon>Tuber</taxon>
    </lineage>
</organism>
<evidence type="ECO:0000256" key="4">
    <source>
        <dbReference type="ARBA" id="ARBA00012236"/>
    </source>
</evidence>
<evidence type="ECO:0000256" key="8">
    <source>
        <dbReference type="ARBA" id="ARBA00022714"/>
    </source>
</evidence>
<dbReference type="InterPro" id="IPR002684">
    <property type="entry name" value="Biotin_synth/BioAB"/>
</dbReference>
<evidence type="ECO:0000256" key="7">
    <source>
        <dbReference type="ARBA" id="ARBA00022691"/>
    </source>
</evidence>
<dbReference type="InterPro" id="IPR006638">
    <property type="entry name" value="Elp3/MiaA/NifB-like_rSAM"/>
</dbReference>
<evidence type="ECO:0000313" key="16">
    <source>
        <dbReference type="EMBL" id="PUU82585.1"/>
    </source>
</evidence>
<evidence type="ECO:0000256" key="9">
    <source>
        <dbReference type="ARBA" id="ARBA00022723"/>
    </source>
</evidence>
<evidence type="ECO:0000256" key="14">
    <source>
        <dbReference type="ARBA" id="ARBA00034078"/>
    </source>
</evidence>
<evidence type="ECO:0000256" key="5">
    <source>
        <dbReference type="ARBA" id="ARBA00022485"/>
    </source>
</evidence>
<keyword evidence="12" id="KW-0411">Iron-sulfur</keyword>
<evidence type="ECO:0000256" key="12">
    <source>
        <dbReference type="ARBA" id="ARBA00023014"/>
    </source>
</evidence>
<dbReference type="InterPro" id="IPR024177">
    <property type="entry name" value="Biotin_synthase"/>
</dbReference>
<dbReference type="SFLD" id="SFLDF00272">
    <property type="entry name" value="biotin_synthase"/>
    <property type="match status" value="1"/>
</dbReference>
<keyword evidence="10" id="KW-0093">Biotin biosynthesis</keyword>
<dbReference type="SFLD" id="SFLDG01060">
    <property type="entry name" value="BATS_domain_containing"/>
    <property type="match status" value="1"/>
</dbReference>
<dbReference type="FunFam" id="3.20.20.70:FF:000011">
    <property type="entry name" value="Biotin synthase"/>
    <property type="match status" value="1"/>
</dbReference>
<keyword evidence="5" id="KW-0004">4Fe-4S</keyword>
<evidence type="ECO:0000256" key="3">
    <source>
        <dbReference type="ARBA" id="ARBA00010765"/>
    </source>
</evidence>
<protein>
    <recommendedName>
        <fullName evidence="4">biotin synthase</fullName>
        <ecNumber evidence="4">2.8.1.6</ecNumber>
    </recommendedName>
</protein>
<dbReference type="OrthoDB" id="2414104at2759"/>
<dbReference type="STRING" id="42251.A0A2T7A4G9"/>
<name>A0A2T7A4G9_TUBBO</name>
<evidence type="ECO:0000256" key="11">
    <source>
        <dbReference type="ARBA" id="ARBA00023004"/>
    </source>
</evidence>
<dbReference type="UniPathway" id="UPA00078">
    <property type="reaction ID" value="UER00162"/>
</dbReference>
<keyword evidence="11" id="KW-0408">Iron</keyword>
<dbReference type="SMART" id="SM00729">
    <property type="entry name" value="Elp3"/>
    <property type="match status" value="1"/>
</dbReference>
<comment type="caution">
    <text evidence="16">The sequence shown here is derived from an EMBL/GenBank/DDBJ whole genome shotgun (WGS) entry which is preliminary data.</text>
</comment>
<dbReference type="InterPro" id="IPR013785">
    <property type="entry name" value="Aldolase_TIM"/>
</dbReference>
<keyword evidence="13" id="KW-0496">Mitochondrion</keyword>
<feature type="domain" description="Radical SAM core" evidence="15">
    <location>
        <begin position="91"/>
        <end position="320"/>
    </location>
</feature>
<comment type="similarity">
    <text evidence="3">Belongs to the radical SAM superfamily. Biotin synthase family.</text>
</comment>
<dbReference type="HAMAP" id="MF_01694">
    <property type="entry name" value="BioB"/>
    <property type="match status" value="1"/>
</dbReference>
<dbReference type="Pfam" id="PF04055">
    <property type="entry name" value="Radical_SAM"/>
    <property type="match status" value="1"/>
</dbReference>
<dbReference type="SMART" id="SM00876">
    <property type="entry name" value="BATS"/>
    <property type="match status" value="1"/>
</dbReference>
<evidence type="ECO:0000313" key="17">
    <source>
        <dbReference type="Proteomes" id="UP000244722"/>
    </source>
</evidence>
<reference evidence="16 17" key="1">
    <citation type="submission" date="2017-04" db="EMBL/GenBank/DDBJ databases">
        <title>Draft genome sequence of Tuber borchii Vittad., a whitish edible truffle.</title>
        <authorList>
            <consortium name="DOE Joint Genome Institute"/>
            <person name="Murat C."/>
            <person name="Kuo A."/>
            <person name="Barry K.W."/>
            <person name="Clum A."/>
            <person name="Dockter R.B."/>
            <person name="Fauchery L."/>
            <person name="Iotti M."/>
            <person name="Kohler A."/>
            <person name="Labutti K."/>
            <person name="Lindquist E.A."/>
            <person name="Lipzen A."/>
            <person name="Ohm R.A."/>
            <person name="Wang M."/>
            <person name="Grigoriev I.V."/>
            <person name="Zambonelli A."/>
            <person name="Martin F.M."/>
        </authorList>
    </citation>
    <scope>NUCLEOTIDE SEQUENCE [LARGE SCALE GENOMIC DNA]</scope>
    <source>
        <strain evidence="16 17">Tbo3840</strain>
    </source>
</reference>
<keyword evidence="8" id="KW-0001">2Fe-2S</keyword>
<dbReference type="EMBL" id="NESQ01000025">
    <property type="protein sequence ID" value="PUU82585.1"/>
    <property type="molecule type" value="Genomic_DNA"/>
</dbReference>
<dbReference type="Pfam" id="PF06968">
    <property type="entry name" value="BATS"/>
    <property type="match status" value="1"/>
</dbReference>
<accession>A0A2T7A4G9</accession>
<dbReference type="EC" id="2.8.1.6" evidence="4"/>
<dbReference type="PANTHER" id="PTHR22976">
    <property type="entry name" value="BIOTIN SYNTHASE"/>
    <property type="match status" value="1"/>
</dbReference>
<dbReference type="InterPro" id="IPR010722">
    <property type="entry name" value="BATS_dom"/>
</dbReference>
<comment type="pathway">
    <text evidence="2">Cofactor biosynthesis; biotin biosynthesis; biotin from 7,8-diaminononanoate: step 2/2.</text>
</comment>
<keyword evidence="9" id="KW-0479">Metal-binding</keyword>
<dbReference type="GO" id="GO:0009102">
    <property type="term" value="P:biotin biosynthetic process"/>
    <property type="evidence" value="ECO:0007669"/>
    <property type="project" value="UniProtKB-UniPathway"/>
</dbReference>
<dbReference type="SUPFAM" id="SSF102114">
    <property type="entry name" value="Radical SAM enzymes"/>
    <property type="match status" value="1"/>
</dbReference>
<dbReference type="PROSITE" id="PS51918">
    <property type="entry name" value="RADICAL_SAM"/>
    <property type="match status" value="1"/>
</dbReference>
<keyword evidence="17" id="KW-1185">Reference proteome</keyword>
<sequence length="398" mass="43461">MNRIVHFSTGVMRMGMRMGVRAGTQKRWLATHAETPAATTTGDGKTLLEKALNAPPKNTWTKDEISSIYNTPLMELTYAAATLHRKHHPHNTVQTCTLLSIKTGGCTEDCSYCAQSSRYSTGLTATKLSTLETVMAAAREAKANGSTRFCMGAAWRDMSGRTRGLERIKDMVREVRGLGMEVCVTLGMLNSKAAEELKGAGLTAYNHNLDTSREFYPKVITTRGFDERLQTIENVRNAGISVCTGGILGLGETAEDHVSFLHTLSTLPEHPESVPINALVPIKGTPLGENKKVPFDSFLRVVATARILMPGSIVRLAAGRINLTEEQQVLAFFAGANAVFTGERMLTTECSGFEADRRLFEKWGLVNMKAFRGEENEGAEVVAEASRSGKVEEVIERV</sequence>
<comment type="cofactor">
    <cofactor evidence="14">
        <name>[2Fe-2S] cluster</name>
        <dbReference type="ChEBI" id="CHEBI:190135"/>
    </cofactor>
</comment>
<dbReference type="InterPro" id="IPR058240">
    <property type="entry name" value="rSAM_sf"/>
</dbReference>
<dbReference type="AlphaFoldDB" id="A0A2T7A4G9"/>
<dbReference type="GO" id="GO:0004076">
    <property type="term" value="F:biotin synthase activity"/>
    <property type="evidence" value="ECO:0007669"/>
    <property type="project" value="UniProtKB-EC"/>
</dbReference>
<dbReference type="NCBIfam" id="TIGR00433">
    <property type="entry name" value="bioB"/>
    <property type="match status" value="1"/>
</dbReference>
<dbReference type="SFLD" id="SFLDS00029">
    <property type="entry name" value="Radical_SAM"/>
    <property type="match status" value="1"/>
</dbReference>
<keyword evidence="6" id="KW-0808">Transferase</keyword>
<dbReference type="GO" id="GO:0005739">
    <property type="term" value="C:mitochondrion"/>
    <property type="evidence" value="ECO:0007669"/>
    <property type="project" value="TreeGrafter"/>
</dbReference>
<evidence type="ECO:0000256" key="6">
    <source>
        <dbReference type="ARBA" id="ARBA00022679"/>
    </source>
</evidence>
<dbReference type="CDD" id="cd01335">
    <property type="entry name" value="Radical_SAM"/>
    <property type="match status" value="1"/>
</dbReference>
<gene>
    <name evidence="16" type="ORF">B9Z19DRAFT_1074444</name>
</gene>
<dbReference type="InterPro" id="IPR007197">
    <property type="entry name" value="rSAM"/>
</dbReference>
<dbReference type="SFLD" id="SFLDG01278">
    <property type="entry name" value="biotin_synthase_like"/>
    <property type="match status" value="1"/>
</dbReference>
<dbReference type="PANTHER" id="PTHR22976:SF2">
    <property type="entry name" value="BIOTIN SYNTHASE, MITOCHONDRIAL"/>
    <property type="match status" value="1"/>
</dbReference>
<evidence type="ECO:0000256" key="1">
    <source>
        <dbReference type="ARBA" id="ARBA00001966"/>
    </source>
</evidence>
<dbReference type="GO" id="GO:0046872">
    <property type="term" value="F:metal ion binding"/>
    <property type="evidence" value="ECO:0007669"/>
    <property type="project" value="UniProtKB-KW"/>
</dbReference>
<dbReference type="GO" id="GO:0051537">
    <property type="term" value="F:2 iron, 2 sulfur cluster binding"/>
    <property type="evidence" value="ECO:0007669"/>
    <property type="project" value="UniProtKB-KW"/>
</dbReference>
<evidence type="ECO:0000259" key="15">
    <source>
        <dbReference type="PROSITE" id="PS51918"/>
    </source>
</evidence>
<comment type="cofactor">
    <cofactor evidence="1">
        <name>[4Fe-4S] cluster</name>
        <dbReference type="ChEBI" id="CHEBI:49883"/>
    </cofactor>
</comment>
<dbReference type="GO" id="GO:0051539">
    <property type="term" value="F:4 iron, 4 sulfur cluster binding"/>
    <property type="evidence" value="ECO:0007669"/>
    <property type="project" value="UniProtKB-KW"/>
</dbReference>
<evidence type="ECO:0000256" key="13">
    <source>
        <dbReference type="ARBA" id="ARBA00023128"/>
    </source>
</evidence>
<dbReference type="Gene3D" id="3.20.20.70">
    <property type="entry name" value="Aldolase class I"/>
    <property type="match status" value="1"/>
</dbReference>
<proteinExistence type="inferred from homology"/>
<keyword evidence="7" id="KW-0949">S-adenosyl-L-methionine</keyword>
<evidence type="ECO:0000256" key="10">
    <source>
        <dbReference type="ARBA" id="ARBA00022756"/>
    </source>
</evidence>
<dbReference type="Proteomes" id="UP000244722">
    <property type="component" value="Unassembled WGS sequence"/>
</dbReference>
<evidence type="ECO:0000256" key="2">
    <source>
        <dbReference type="ARBA" id="ARBA00004942"/>
    </source>
</evidence>